<comment type="caution">
    <text evidence="14">The sequence shown here is derived from an EMBL/GenBank/DDBJ whole genome shotgun (WGS) entry which is preliminary data.</text>
</comment>
<dbReference type="EMBL" id="JBEQCT010000003">
    <property type="protein sequence ID" value="MFM2485302.1"/>
    <property type="molecule type" value="Genomic_DNA"/>
</dbReference>
<comment type="function">
    <text evidence="10">Catalyzes the transfer of pyrophosphate from adenosine triphosphate (ATP) to 6-hydroxymethyl-7,8-dihydropterin, an enzymatic step in folate biosynthesis pathway.</text>
</comment>
<dbReference type="SUPFAM" id="SSF55083">
    <property type="entry name" value="6-hydroxymethyl-7,8-dihydropterin pyrophosphokinase, HPPK"/>
    <property type="match status" value="1"/>
</dbReference>
<evidence type="ECO:0000256" key="6">
    <source>
        <dbReference type="ARBA" id="ARBA00022741"/>
    </source>
</evidence>
<dbReference type="Pfam" id="PF01288">
    <property type="entry name" value="HPPK"/>
    <property type="match status" value="1"/>
</dbReference>
<comment type="similarity">
    <text evidence="2">Belongs to the HPPK family.</text>
</comment>
<dbReference type="PANTHER" id="PTHR43071">
    <property type="entry name" value="2-AMINO-4-HYDROXY-6-HYDROXYMETHYLDIHYDROPTERIDINE PYROPHOSPHOKINASE"/>
    <property type="match status" value="1"/>
</dbReference>
<evidence type="ECO:0000313" key="15">
    <source>
        <dbReference type="Proteomes" id="UP001629953"/>
    </source>
</evidence>
<keyword evidence="5" id="KW-0808">Transferase</keyword>
<evidence type="ECO:0000256" key="11">
    <source>
        <dbReference type="ARBA" id="ARBA00029766"/>
    </source>
</evidence>
<dbReference type="Proteomes" id="UP001629953">
    <property type="component" value="Unassembled WGS sequence"/>
</dbReference>
<comment type="pathway">
    <text evidence="1">Cofactor biosynthesis; tetrahydrofolate biosynthesis; 2-amino-4-hydroxy-6-hydroxymethyl-7,8-dihydropteridine diphosphate from 7,8-dihydroneopterin triphosphate: step 4/4.</text>
</comment>
<gene>
    <name evidence="14" type="ORF">ABUE30_09550</name>
</gene>
<evidence type="ECO:0000256" key="1">
    <source>
        <dbReference type="ARBA" id="ARBA00005051"/>
    </source>
</evidence>
<dbReference type="EC" id="2.7.6.3" evidence="3"/>
<dbReference type="RefSeq" id="WP_408623515.1">
    <property type="nucleotide sequence ID" value="NZ_JBEQCT010000003.1"/>
</dbReference>
<proteinExistence type="inferred from homology"/>
<feature type="domain" description="7,8-dihydro-6-hydroxymethylpterin-pyrophosphokinase" evidence="13">
    <location>
        <begin position="5"/>
        <end position="111"/>
    </location>
</feature>
<protein>
    <recommendedName>
        <fullName evidence="4">2-amino-4-hydroxy-6-hydroxymethyldihydropteridine pyrophosphokinase</fullName>
        <ecNumber evidence="3">2.7.6.3</ecNumber>
    </recommendedName>
    <alternativeName>
        <fullName evidence="11">6-hydroxymethyl-7,8-dihydropterin pyrophosphokinase</fullName>
    </alternativeName>
    <alternativeName>
        <fullName evidence="12">7,8-dihydro-6-hydroxymethylpterin-pyrophosphokinase</fullName>
    </alternativeName>
</protein>
<evidence type="ECO:0000256" key="12">
    <source>
        <dbReference type="ARBA" id="ARBA00033413"/>
    </source>
</evidence>
<sequence>MLYLCSLGSNIDPQQHVPEAVSELVYYFNEVTFSSFIYTQPRNMASEHVFVNSLFKFTSSLTRTQIKAFFNQLEIAHGRDRSDPNSSSKDRVLDLDILNIDASEQCFDIPDYLHTLYQELTQENPAQAAEYFTFNINNQSPLQLGHRATTVNRDACSS</sequence>
<reference evidence="14 15" key="1">
    <citation type="journal article" date="2013" name="Int. J. Syst. Evol. Microbiol.">
        <title>Celerinatantimonas yamalensis sp. nov., a cold-adapted diazotrophic bacterium from a cold permafrost brine.</title>
        <authorList>
            <person name="Shcherbakova V."/>
            <person name="Chuvilskaya N."/>
            <person name="Rivkina E."/>
            <person name="Demidov N."/>
            <person name="Uchaeva V."/>
            <person name="Suetin S."/>
            <person name="Suzina N."/>
            <person name="Gilichinsky D."/>
        </authorList>
    </citation>
    <scope>NUCLEOTIDE SEQUENCE [LARGE SCALE GENOMIC DNA]</scope>
    <source>
        <strain evidence="14 15">C7</strain>
    </source>
</reference>
<evidence type="ECO:0000256" key="3">
    <source>
        <dbReference type="ARBA" id="ARBA00013253"/>
    </source>
</evidence>
<evidence type="ECO:0000256" key="5">
    <source>
        <dbReference type="ARBA" id="ARBA00022679"/>
    </source>
</evidence>
<evidence type="ECO:0000256" key="10">
    <source>
        <dbReference type="ARBA" id="ARBA00029409"/>
    </source>
</evidence>
<keyword evidence="8" id="KW-0067">ATP-binding</keyword>
<evidence type="ECO:0000256" key="4">
    <source>
        <dbReference type="ARBA" id="ARBA00016218"/>
    </source>
</evidence>
<organism evidence="14 15">
    <name type="scientific">Celerinatantimonas yamalensis</name>
    <dbReference type="NCBI Taxonomy" id="559956"/>
    <lineage>
        <taxon>Bacteria</taxon>
        <taxon>Pseudomonadati</taxon>
        <taxon>Pseudomonadota</taxon>
        <taxon>Gammaproteobacteria</taxon>
        <taxon>Celerinatantimonadaceae</taxon>
        <taxon>Celerinatantimonas</taxon>
    </lineage>
</organism>
<evidence type="ECO:0000256" key="8">
    <source>
        <dbReference type="ARBA" id="ARBA00022840"/>
    </source>
</evidence>
<dbReference type="InterPro" id="IPR035907">
    <property type="entry name" value="Hppk_sf"/>
</dbReference>
<evidence type="ECO:0000256" key="7">
    <source>
        <dbReference type="ARBA" id="ARBA00022777"/>
    </source>
</evidence>
<evidence type="ECO:0000259" key="13">
    <source>
        <dbReference type="Pfam" id="PF01288"/>
    </source>
</evidence>
<dbReference type="InterPro" id="IPR000550">
    <property type="entry name" value="Hppk"/>
</dbReference>
<keyword evidence="15" id="KW-1185">Reference proteome</keyword>
<keyword evidence="6" id="KW-0547">Nucleotide-binding</keyword>
<name>A0ABW9G737_9GAMM</name>
<dbReference type="Gene3D" id="3.30.70.560">
    <property type="entry name" value="7,8-Dihydro-6-hydroxymethylpterin-pyrophosphokinase HPPK"/>
    <property type="match status" value="1"/>
</dbReference>
<dbReference type="PANTHER" id="PTHR43071:SF1">
    <property type="entry name" value="2-AMINO-4-HYDROXY-6-HYDROXYMETHYLDIHYDROPTERIDINE PYROPHOSPHOKINASE"/>
    <property type="match status" value="1"/>
</dbReference>
<evidence type="ECO:0000313" key="14">
    <source>
        <dbReference type="EMBL" id="MFM2485302.1"/>
    </source>
</evidence>
<evidence type="ECO:0000256" key="9">
    <source>
        <dbReference type="ARBA" id="ARBA00022909"/>
    </source>
</evidence>
<accession>A0ABW9G737</accession>
<keyword evidence="9" id="KW-0289">Folate biosynthesis</keyword>
<keyword evidence="7" id="KW-0418">Kinase</keyword>
<evidence type="ECO:0000256" key="2">
    <source>
        <dbReference type="ARBA" id="ARBA00005810"/>
    </source>
</evidence>